<dbReference type="PANTHER" id="PTHR30313">
    <property type="entry name" value="DNA PRIMASE"/>
    <property type="match status" value="1"/>
</dbReference>
<dbReference type="Gene3D" id="3.90.980.10">
    <property type="entry name" value="DNA primase, catalytic core, N-terminal domain"/>
    <property type="match status" value="1"/>
</dbReference>
<keyword evidence="2 12" id="KW-0639">Primosome</keyword>
<dbReference type="InterPro" id="IPR030846">
    <property type="entry name" value="DnaG_bac"/>
</dbReference>
<keyword evidence="10 12" id="KW-0238">DNA-binding</keyword>
<dbReference type="NCBIfam" id="TIGR01391">
    <property type="entry name" value="dnaG"/>
    <property type="match status" value="1"/>
</dbReference>
<dbReference type="OrthoDB" id="9803773at2"/>
<dbReference type="EMBL" id="CP019344">
    <property type="protein sequence ID" value="ARN78735.1"/>
    <property type="molecule type" value="Genomic_DNA"/>
</dbReference>
<dbReference type="EC" id="2.7.7.101" evidence="12"/>
<dbReference type="Proteomes" id="UP000193431">
    <property type="component" value="Chromosome"/>
</dbReference>
<dbReference type="RefSeq" id="WP_085767539.1">
    <property type="nucleotide sequence ID" value="NZ_CP019344.1"/>
</dbReference>
<dbReference type="Pfam" id="PF01807">
    <property type="entry name" value="Zn_ribbon_DnaG"/>
    <property type="match status" value="1"/>
</dbReference>
<evidence type="ECO:0000313" key="15">
    <source>
        <dbReference type="EMBL" id="ARN78735.1"/>
    </source>
</evidence>
<dbReference type="AlphaFoldDB" id="A0A1W6MMB3"/>
<comment type="function">
    <text evidence="12 13">RNA polymerase that catalyzes the synthesis of short RNA molecules used as primers for DNA polymerase during DNA replication.</text>
</comment>
<evidence type="ECO:0000256" key="2">
    <source>
        <dbReference type="ARBA" id="ARBA00022515"/>
    </source>
</evidence>
<evidence type="ECO:0000256" key="9">
    <source>
        <dbReference type="ARBA" id="ARBA00022842"/>
    </source>
</evidence>
<dbReference type="PANTHER" id="PTHR30313:SF2">
    <property type="entry name" value="DNA PRIMASE"/>
    <property type="match status" value="1"/>
</dbReference>
<comment type="caution">
    <text evidence="12">Lacks conserved residue(s) required for the propagation of feature annotation.</text>
</comment>
<dbReference type="InterPro" id="IPR036977">
    <property type="entry name" value="DNA_primase_Znf_CHC2"/>
</dbReference>
<dbReference type="InterPro" id="IPR037068">
    <property type="entry name" value="DNA_primase_core_N_sf"/>
</dbReference>
<dbReference type="GO" id="GO:0006269">
    <property type="term" value="P:DNA replication, synthesis of primer"/>
    <property type="evidence" value="ECO:0007669"/>
    <property type="project" value="UniProtKB-UniRule"/>
</dbReference>
<keyword evidence="7" id="KW-0863">Zinc-finger</keyword>
<evidence type="ECO:0000256" key="3">
    <source>
        <dbReference type="ARBA" id="ARBA00022679"/>
    </source>
</evidence>
<protein>
    <recommendedName>
        <fullName evidence="12 13">DNA primase</fullName>
        <ecNumber evidence="12">2.7.7.101</ecNumber>
    </recommendedName>
</protein>
<accession>A0A1W6MMB3</accession>
<comment type="subunit">
    <text evidence="12">Monomer. Interacts with DnaB.</text>
</comment>
<keyword evidence="3 12" id="KW-0808">Transferase</keyword>
<dbReference type="Pfam" id="PF10410">
    <property type="entry name" value="DnaB_bind"/>
    <property type="match status" value="1"/>
</dbReference>
<dbReference type="InterPro" id="IPR002694">
    <property type="entry name" value="Znf_CHC2"/>
</dbReference>
<dbReference type="SUPFAM" id="SSF57783">
    <property type="entry name" value="Zinc beta-ribbon"/>
    <property type="match status" value="1"/>
</dbReference>
<keyword evidence="6 13" id="KW-0479">Metal-binding</keyword>
<dbReference type="Gene3D" id="3.90.580.10">
    <property type="entry name" value="Zinc finger, CHC2-type domain"/>
    <property type="match status" value="1"/>
</dbReference>
<dbReference type="Pfam" id="PF08275">
    <property type="entry name" value="DNAG_N"/>
    <property type="match status" value="1"/>
</dbReference>
<dbReference type="HAMAP" id="MF_00974">
    <property type="entry name" value="DNA_primase_DnaG"/>
    <property type="match status" value="1"/>
</dbReference>
<dbReference type="SMART" id="SM00400">
    <property type="entry name" value="ZnF_CHCC"/>
    <property type="match status" value="1"/>
</dbReference>
<dbReference type="GO" id="GO:0008270">
    <property type="term" value="F:zinc ion binding"/>
    <property type="evidence" value="ECO:0007669"/>
    <property type="project" value="UniProtKB-KW"/>
</dbReference>
<evidence type="ECO:0000259" key="14">
    <source>
        <dbReference type="PROSITE" id="PS50880"/>
    </source>
</evidence>
<evidence type="ECO:0000256" key="8">
    <source>
        <dbReference type="ARBA" id="ARBA00022833"/>
    </source>
</evidence>
<sequence>MISRTTVDAVFDAARVEEVIGDFVQLKKSGSNLKGLSPFTEERTPSFMVSPVKQIWKDFSSGKGGNAVSFIMEHEHFTFPEAIRYLAKKYGIEIVENQQTEEEKQVQDDKESMFLVLKWAAQWYEDQLKTAEGKAIGYSYFKERGFTDKTIQDFSLGYNPDEWSALTDAALKAGYKLEYLDKTGLSIVKEAQDGGTERKFDRFKGRVMFPIKSMSGRVLGFGGRLLKNDKKAAKYLNSPQSEVYDKSKILYGIYESKQAIAKEDLCYLVEGYTDVIQLHQAGVKNVVSSSGTALTTQQIRLIQRLTPNITVLYDGDAAGMRAAVRGTDLILEAGMNVRVCTFPEGEDPDSFAKSHTENEIKEFLKGNAVDFIRFKANLLKEEAAGDPIKRSAMARDIVKSIAKIPDAISREIYVRESADILGLGEQTLFSALAQVRNAEIKEHKKKEQRSAEKSAMVKVEETVQPSKVDRRQLLERDIIKILLLYGDRTELFTDEYFQESENGKLITETVKTESPVYEKIYMELHSDEIEFANQEFRNIYPKLIDIMLLQGRIDVNVVMSELSDDEARTVADLIMNEDRYQLHKWDEKQIFVKTKDQTVATAVIDTILNFRRLIISEKINSLMDQLKDPQSESESVEILTEVQDYNKLSQNLGSRLNRVI</sequence>
<dbReference type="FunFam" id="3.90.580.10:FF:000001">
    <property type="entry name" value="DNA primase"/>
    <property type="match status" value="1"/>
</dbReference>
<dbReference type="SMART" id="SM00493">
    <property type="entry name" value="TOPRIM"/>
    <property type="match status" value="1"/>
</dbReference>
<evidence type="ECO:0000313" key="16">
    <source>
        <dbReference type="Proteomes" id="UP000193431"/>
    </source>
</evidence>
<evidence type="ECO:0000256" key="12">
    <source>
        <dbReference type="HAMAP-Rule" id="MF_00974"/>
    </source>
</evidence>
<organism evidence="15 16">
    <name type="scientific">Nonlabens spongiae</name>
    <dbReference type="NCBI Taxonomy" id="331648"/>
    <lineage>
        <taxon>Bacteria</taxon>
        <taxon>Pseudomonadati</taxon>
        <taxon>Bacteroidota</taxon>
        <taxon>Flavobacteriia</taxon>
        <taxon>Flavobacteriales</taxon>
        <taxon>Flavobacteriaceae</taxon>
        <taxon>Nonlabens</taxon>
    </lineage>
</organism>
<comment type="catalytic activity">
    <reaction evidence="12">
        <text>ssDNA + n NTP = ssDNA/pppN(pN)n-1 hybrid + (n-1) diphosphate.</text>
        <dbReference type="EC" id="2.7.7.101"/>
    </reaction>
</comment>
<comment type="cofactor">
    <cofactor evidence="13">
        <name>Zn(2+)</name>
        <dbReference type="ChEBI" id="CHEBI:29105"/>
    </cofactor>
    <text evidence="13">Binds 1 zinc ion per monomer.</text>
</comment>
<dbReference type="InterPro" id="IPR006295">
    <property type="entry name" value="DNA_primase_DnaG"/>
</dbReference>
<feature type="domain" description="Toprim" evidence="14">
    <location>
        <begin position="264"/>
        <end position="345"/>
    </location>
</feature>
<dbReference type="InterPro" id="IPR013264">
    <property type="entry name" value="DNAG_N"/>
</dbReference>
<proteinExistence type="inferred from homology"/>
<keyword evidence="11 12" id="KW-0804">Transcription</keyword>
<keyword evidence="4 12" id="KW-0548">Nucleotidyltransferase</keyword>
<keyword evidence="5 12" id="KW-0235">DNA replication</keyword>
<reference evidence="15 16" key="1">
    <citation type="submission" date="2016-11" db="EMBL/GenBank/DDBJ databases">
        <title>Trade-off between light-utilization and light-protection in marine flavobacteria.</title>
        <authorList>
            <person name="Kumagai Y."/>
        </authorList>
    </citation>
    <scope>NUCLEOTIDE SEQUENCE [LARGE SCALE GENOMIC DNA]</scope>
    <source>
        <strain evidence="15 16">JCM 13191</strain>
    </source>
</reference>
<evidence type="ECO:0000256" key="13">
    <source>
        <dbReference type="PIRNR" id="PIRNR002811"/>
    </source>
</evidence>
<dbReference type="PIRSF" id="PIRSF002811">
    <property type="entry name" value="DnaG"/>
    <property type="match status" value="1"/>
</dbReference>
<evidence type="ECO:0000256" key="5">
    <source>
        <dbReference type="ARBA" id="ARBA00022705"/>
    </source>
</evidence>
<keyword evidence="9" id="KW-0460">Magnesium</keyword>
<dbReference type="InterPro" id="IPR006171">
    <property type="entry name" value="TOPRIM_dom"/>
</dbReference>
<dbReference type="SUPFAM" id="SSF56731">
    <property type="entry name" value="DNA primase core"/>
    <property type="match status" value="1"/>
</dbReference>
<dbReference type="Pfam" id="PF13155">
    <property type="entry name" value="Toprim_2"/>
    <property type="match status" value="1"/>
</dbReference>
<dbReference type="STRING" id="331648.BST97_12435"/>
<dbReference type="PROSITE" id="PS50880">
    <property type="entry name" value="TOPRIM"/>
    <property type="match status" value="1"/>
</dbReference>
<dbReference type="GO" id="GO:0003899">
    <property type="term" value="F:DNA-directed RNA polymerase activity"/>
    <property type="evidence" value="ECO:0007669"/>
    <property type="project" value="UniProtKB-UniRule"/>
</dbReference>
<evidence type="ECO:0000256" key="10">
    <source>
        <dbReference type="ARBA" id="ARBA00023125"/>
    </source>
</evidence>
<evidence type="ECO:0000256" key="11">
    <source>
        <dbReference type="ARBA" id="ARBA00023163"/>
    </source>
</evidence>
<evidence type="ECO:0000256" key="1">
    <source>
        <dbReference type="ARBA" id="ARBA00022478"/>
    </source>
</evidence>
<dbReference type="InterPro" id="IPR050219">
    <property type="entry name" value="DnaG_primase"/>
</dbReference>
<dbReference type="GO" id="GO:0000428">
    <property type="term" value="C:DNA-directed RNA polymerase complex"/>
    <property type="evidence" value="ECO:0007669"/>
    <property type="project" value="UniProtKB-KW"/>
</dbReference>
<dbReference type="InterPro" id="IPR019475">
    <property type="entry name" value="DNA_primase_DnaB-bd"/>
</dbReference>
<dbReference type="CDD" id="cd03364">
    <property type="entry name" value="TOPRIM_DnaG_primases"/>
    <property type="match status" value="1"/>
</dbReference>
<dbReference type="Gene3D" id="3.40.1360.10">
    <property type="match status" value="1"/>
</dbReference>
<gene>
    <name evidence="12" type="primary">dnaG</name>
    <name evidence="15" type="ORF">BST97_12435</name>
</gene>
<evidence type="ECO:0000256" key="7">
    <source>
        <dbReference type="ARBA" id="ARBA00022771"/>
    </source>
</evidence>
<keyword evidence="16" id="KW-1185">Reference proteome</keyword>
<keyword evidence="1 12" id="KW-0240">DNA-directed RNA polymerase</keyword>
<comment type="similarity">
    <text evidence="12 13">Belongs to the DnaG primase family.</text>
</comment>
<evidence type="ECO:0000256" key="6">
    <source>
        <dbReference type="ARBA" id="ARBA00022723"/>
    </source>
</evidence>
<dbReference type="GO" id="GO:0005737">
    <property type="term" value="C:cytoplasm"/>
    <property type="evidence" value="ECO:0007669"/>
    <property type="project" value="TreeGrafter"/>
</dbReference>
<name>A0A1W6MMB3_9FLAO</name>
<evidence type="ECO:0000256" key="4">
    <source>
        <dbReference type="ARBA" id="ARBA00022695"/>
    </source>
</evidence>
<dbReference type="InterPro" id="IPR034151">
    <property type="entry name" value="TOPRIM_DnaG_bac"/>
</dbReference>
<dbReference type="GO" id="GO:1990077">
    <property type="term" value="C:primosome complex"/>
    <property type="evidence" value="ECO:0007669"/>
    <property type="project" value="UniProtKB-KW"/>
</dbReference>
<dbReference type="GO" id="GO:0003677">
    <property type="term" value="F:DNA binding"/>
    <property type="evidence" value="ECO:0007669"/>
    <property type="project" value="UniProtKB-KW"/>
</dbReference>
<keyword evidence="8 13" id="KW-0862">Zinc</keyword>